<keyword evidence="1 4" id="KW-0479">Metal-binding</keyword>
<dbReference type="InterPro" id="IPR000571">
    <property type="entry name" value="Znf_CCCH"/>
</dbReference>
<evidence type="ECO:0000256" key="2">
    <source>
        <dbReference type="ARBA" id="ARBA00022771"/>
    </source>
</evidence>
<dbReference type="VEuPathDB" id="TriTrypDB:Lsey_0348_0010"/>
<evidence type="ECO:0000256" key="3">
    <source>
        <dbReference type="ARBA" id="ARBA00022833"/>
    </source>
</evidence>
<feature type="region of interest" description="Disordered" evidence="5">
    <location>
        <begin position="91"/>
        <end position="133"/>
    </location>
</feature>
<dbReference type="GO" id="GO:0051252">
    <property type="term" value="P:regulation of RNA metabolic process"/>
    <property type="evidence" value="ECO:0007669"/>
    <property type="project" value="UniProtKB-ARBA"/>
</dbReference>
<dbReference type="SUPFAM" id="SSF90229">
    <property type="entry name" value="CCCH zinc finger"/>
    <property type="match status" value="1"/>
</dbReference>
<sequence>MNFDRVMQQWTVAKGVASPKSVMNFNALSNMETNMTCSPNSNTGASRSGMTQPVSAPFSLDPDPVESYSPSVYSVIDQIVREAMNGAFSPLSEDSNTAPHTPTGITPHGGEFSSHRSQQTQQQPSFLSHALPNVPTPHWITSSALQQPSSNFTENSLASNADYLDSAAPAWNSLSKQSSLQQPGLASPEPHVWSSVPQPLSVAAVGTVNNSNCCNSTGLSGTSTPAHQPSHFSSVVGSPLSPTSNTSSNHGNMEVVITGAVAAGAQPSSNAATHYKTKRCRHFDQSGWCPYQHRCVFAHGDREFAIYTARKNEATNGNHLKTSQQVKDHIARNVHQLVEEYEQAVAEAAANAKTKGATAATSVTPVTNISAAQSSSQVSSTTSQNSSVHLMTASPLAPVSIMTQTTNSNPSIPVFHYQSQQQPQPQQLQIQPQQQQQQFTVLSQPPIFISNTSNTGVQCAPLQFTAANAPVGTTFTVMPANTTMQAAQQPQQQPQFVFAVPSNTQGVYQLQPQQQQQQQQQVYVVEAPFFQTVQMNSNNAGSAAAMQQAQSSGSLHAYPSNGYVSTSGTAFGAARMIGRYA</sequence>
<accession>A0A0N0P318</accession>
<feature type="compositionally biased region" description="Polar residues" evidence="5">
    <location>
        <begin position="219"/>
        <end position="236"/>
    </location>
</feature>
<evidence type="ECO:0000256" key="5">
    <source>
        <dbReference type="SAM" id="MobiDB-lite"/>
    </source>
</evidence>
<feature type="compositionally biased region" description="Low complexity" evidence="5">
    <location>
        <begin position="238"/>
        <end position="248"/>
    </location>
</feature>
<dbReference type="OrthoDB" id="410307at2759"/>
<keyword evidence="3 4" id="KW-0862">Zinc</keyword>
<feature type="region of interest" description="Disordered" evidence="5">
    <location>
        <begin position="219"/>
        <end position="248"/>
    </location>
</feature>
<reference evidence="7 8" key="1">
    <citation type="journal article" date="2015" name="PLoS Pathog.">
        <title>Leptomonas seymouri: Adaptations to the Dixenous Life Cycle Analyzed by Genome Sequencing, Transcriptome Profiling and Co-infection with Leishmania donovani.</title>
        <authorList>
            <person name="Kraeva N."/>
            <person name="Butenko A."/>
            <person name="Hlavacova J."/>
            <person name="Kostygov A."/>
            <person name="Myskova J."/>
            <person name="Grybchuk D."/>
            <person name="Lestinova T."/>
            <person name="Votypka J."/>
            <person name="Volf P."/>
            <person name="Opperdoes F."/>
            <person name="Flegontov P."/>
            <person name="Lukes J."/>
            <person name="Yurchenko V."/>
        </authorList>
    </citation>
    <scope>NUCLEOTIDE SEQUENCE [LARGE SCALE GENOMIC DNA]</scope>
    <source>
        <strain evidence="7 8">ATCC 30220</strain>
    </source>
</reference>
<dbReference type="Pfam" id="PF00642">
    <property type="entry name" value="zf-CCCH"/>
    <property type="match status" value="1"/>
</dbReference>
<evidence type="ECO:0000256" key="1">
    <source>
        <dbReference type="ARBA" id="ARBA00022723"/>
    </source>
</evidence>
<dbReference type="AlphaFoldDB" id="A0A0N0P318"/>
<dbReference type="Gene3D" id="4.10.1000.10">
    <property type="entry name" value="Zinc finger, CCCH-type"/>
    <property type="match status" value="1"/>
</dbReference>
<dbReference type="GO" id="GO:0008270">
    <property type="term" value="F:zinc ion binding"/>
    <property type="evidence" value="ECO:0007669"/>
    <property type="project" value="UniProtKB-KW"/>
</dbReference>
<dbReference type="PROSITE" id="PS50103">
    <property type="entry name" value="ZF_C3H1"/>
    <property type="match status" value="1"/>
</dbReference>
<evidence type="ECO:0000256" key="4">
    <source>
        <dbReference type="PROSITE-ProRule" id="PRU00723"/>
    </source>
</evidence>
<organism evidence="7 8">
    <name type="scientific">Leptomonas seymouri</name>
    <dbReference type="NCBI Taxonomy" id="5684"/>
    <lineage>
        <taxon>Eukaryota</taxon>
        <taxon>Discoba</taxon>
        <taxon>Euglenozoa</taxon>
        <taxon>Kinetoplastea</taxon>
        <taxon>Metakinetoplastina</taxon>
        <taxon>Trypanosomatida</taxon>
        <taxon>Trypanosomatidae</taxon>
        <taxon>Leishmaniinae</taxon>
        <taxon>Leptomonas</taxon>
    </lineage>
</organism>
<dbReference type="EMBL" id="LJSK01000348">
    <property type="protein sequence ID" value="KPI83616.1"/>
    <property type="molecule type" value="Genomic_DNA"/>
</dbReference>
<evidence type="ECO:0000259" key="6">
    <source>
        <dbReference type="PROSITE" id="PS50103"/>
    </source>
</evidence>
<protein>
    <recommendedName>
        <fullName evidence="6">C3H1-type domain-containing protein</fullName>
    </recommendedName>
</protein>
<feature type="compositionally biased region" description="Polar residues" evidence="5">
    <location>
        <begin position="115"/>
        <end position="126"/>
    </location>
</feature>
<dbReference type="FunFam" id="4.10.1000.10:FF:000003">
    <property type="entry name" value="Zinc finger CCCH domain-containing protein"/>
    <property type="match status" value="1"/>
</dbReference>
<evidence type="ECO:0000313" key="7">
    <source>
        <dbReference type="EMBL" id="KPI83616.1"/>
    </source>
</evidence>
<name>A0A0N0P318_LEPSE</name>
<dbReference type="Proteomes" id="UP000038009">
    <property type="component" value="Unassembled WGS sequence"/>
</dbReference>
<feature type="compositionally biased region" description="Polar residues" evidence="5">
    <location>
        <begin position="92"/>
        <end position="104"/>
    </location>
</feature>
<dbReference type="GO" id="GO:0010468">
    <property type="term" value="P:regulation of gene expression"/>
    <property type="evidence" value="ECO:0007669"/>
    <property type="project" value="UniProtKB-ARBA"/>
</dbReference>
<feature type="zinc finger region" description="C3H1-type" evidence="4">
    <location>
        <begin position="275"/>
        <end position="302"/>
    </location>
</feature>
<evidence type="ECO:0000313" key="8">
    <source>
        <dbReference type="Proteomes" id="UP000038009"/>
    </source>
</evidence>
<keyword evidence="2 4" id="KW-0863">Zinc-finger</keyword>
<dbReference type="OMA" id="ARMIGRY"/>
<proteinExistence type="predicted"/>
<comment type="caution">
    <text evidence="7">The sequence shown here is derived from an EMBL/GenBank/DDBJ whole genome shotgun (WGS) entry which is preliminary data.</text>
</comment>
<dbReference type="InterPro" id="IPR036855">
    <property type="entry name" value="Znf_CCCH_sf"/>
</dbReference>
<keyword evidence="8" id="KW-1185">Reference proteome</keyword>
<feature type="domain" description="C3H1-type" evidence="6">
    <location>
        <begin position="275"/>
        <end position="302"/>
    </location>
</feature>
<gene>
    <name evidence="7" type="ORF">ABL78_7342</name>
</gene>